<evidence type="ECO:0000256" key="4">
    <source>
        <dbReference type="RuleBase" id="RU003719"/>
    </source>
</evidence>
<evidence type="ECO:0000256" key="1">
    <source>
        <dbReference type="ARBA" id="ARBA00005854"/>
    </source>
</evidence>
<evidence type="ECO:0000313" key="8">
    <source>
        <dbReference type="Proteomes" id="UP000317318"/>
    </source>
</evidence>
<comment type="similarity">
    <text evidence="1 4">Belongs to the D-isomer specific 2-hydroxyacid dehydrogenase family.</text>
</comment>
<dbReference type="Proteomes" id="UP000317318">
    <property type="component" value="Chromosome"/>
</dbReference>
<feature type="domain" description="D-isomer specific 2-hydroxyacid dehydrogenase NAD-binding" evidence="6">
    <location>
        <begin position="110"/>
        <end position="296"/>
    </location>
</feature>
<dbReference type="Pfam" id="PF02826">
    <property type="entry name" value="2-Hacid_dh_C"/>
    <property type="match status" value="1"/>
</dbReference>
<reference evidence="7 8" key="1">
    <citation type="submission" date="2019-02" db="EMBL/GenBank/DDBJ databases">
        <title>Deep-cultivation of Planctomycetes and their phenomic and genomic characterization uncovers novel biology.</title>
        <authorList>
            <person name="Wiegand S."/>
            <person name="Jogler M."/>
            <person name="Boedeker C."/>
            <person name="Pinto D."/>
            <person name="Vollmers J."/>
            <person name="Rivas-Marin E."/>
            <person name="Kohn T."/>
            <person name="Peeters S.H."/>
            <person name="Heuer A."/>
            <person name="Rast P."/>
            <person name="Oberbeckmann S."/>
            <person name="Bunk B."/>
            <person name="Jeske O."/>
            <person name="Meyerdierks A."/>
            <person name="Storesund J.E."/>
            <person name="Kallscheuer N."/>
            <person name="Luecker S."/>
            <person name="Lage O.M."/>
            <person name="Pohl T."/>
            <person name="Merkel B.J."/>
            <person name="Hornburger P."/>
            <person name="Mueller R.-W."/>
            <person name="Bruemmer F."/>
            <person name="Labrenz M."/>
            <person name="Spormann A.M."/>
            <person name="Op den Camp H."/>
            <person name="Overmann J."/>
            <person name="Amann R."/>
            <person name="Jetten M.S.M."/>
            <person name="Mascher T."/>
            <person name="Medema M.H."/>
            <person name="Devos D.P."/>
            <person name="Kaster A.-K."/>
            <person name="Ovreas L."/>
            <person name="Rohde M."/>
            <person name="Galperin M.Y."/>
            <person name="Jogler C."/>
        </authorList>
    </citation>
    <scope>NUCLEOTIDE SEQUENCE [LARGE SCALE GENOMIC DNA]</scope>
    <source>
        <strain evidence="7 8">Pan189</strain>
    </source>
</reference>
<dbReference type="SUPFAM" id="SSF52283">
    <property type="entry name" value="Formate/glycerate dehydrogenase catalytic domain-like"/>
    <property type="match status" value="1"/>
</dbReference>
<dbReference type="PROSITE" id="PS00671">
    <property type="entry name" value="D_2_HYDROXYACID_DH_3"/>
    <property type="match status" value="1"/>
</dbReference>
<evidence type="ECO:0000256" key="2">
    <source>
        <dbReference type="ARBA" id="ARBA00023002"/>
    </source>
</evidence>
<evidence type="ECO:0000259" key="6">
    <source>
        <dbReference type="Pfam" id="PF02826"/>
    </source>
</evidence>
<keyword evidence="2 4" id="KW-0560">Oxidoreductase</keyword>
<dbReference type="AlphaFoldDB" id="A0A517R1L2"/>
<dbReference type="GO" id="GO:0008720">
    <property type="term" value="F:D-lactate dehydrogenase (NAD+) activity"/>
    <property type="evidence" value="ECO:0007669"/>
    <property type="project" value="UniProtKB-EC"/>
</dbReference>
<evidence type="ECO:0000256" key="3">
    <source>
        <dbReference type="ARBA" id="ARBA00023027"/>
    </source>
</evidence>
<keyword evidence="3" id="KW-0520">NAD</keyword>
<dbReference type="Pfam" id="PF00389">
    <property type="entry name" value="2-Hacid_dh"/>
    <property type="match status" value="1"/>
</dbReference>
<protein>
    <submittedName>
        <fullName evidence="7">D-lactate dehydrogenase</fullName>
        <ecNumber evidence="7">1.1.1.28</ecNumber>
    </submittedName>
</protein>
<name>A0A517R1L2_9PLAN</name>
<keyword evidence="8" id="KW-1185">Reference proteome</keyword>
<dbReference type="KEGG" id="svp:Pan189_21440"/>
<dbReference type="CDD" id="cd12183">
    <property type="entry name" value="LDH_like_2"/>
    <property type="match status" value="1"/>
</dbReference>
<dbReference type="InterPro" id="IPR029752">
    <property type="entry name" value="D-isomer_DH_CS1"/>
</dbReference>
<dbReference type="GO" id="GO:0051287">
    <property type="term" value="F:NAD binding"/>
    <property type="evidence" value="ECO:0007669"/>
    <property type="project" value="InterPro"/>
</dbReference>
<dbReference type="OrthoDB" id="277029at2"/>
<dbReference type="EC" id="1.1.1.28" evidence="7"/>
<proteinExistence type="inferred from homology"/>
<dbReference type="PROSITE" id="PS00670">
    <property type="entry name" value="D_2_HYDROXYACID_DH_2"/>
    <property type="match status" value="1"/>
</dbReference>
<dbReference type="PROSITE" id="PS00065">
    <property type="entry name" value="D_2_HYDROXYACID_DH_1"/>
    <property type="match status" value="1"/>
</dbReference>
<evidence type="ECO:0000259" key="5">
    <source>
        <dbReference type="Pfam" id="PF00389"/>
    </source>
</evidence>
<organism evidence="7 8">
    <name type="scientific">Stratiformator vulcanicus</name>
    <dbReference type="NCBI Taxonomy" id="2527980"/>
    <lineage>
        <taxon>Bacteria</taxon>
        <taxon>Pseudomonadati</taxon>
        <taxon>Planctomycetota</taxon>
        <taxon>Planctomycetia</taxon>
        <taxon>Planctomycetales</taxon>
        <taxon>Planctomycetaceae</taxon>
        <taxon>Stratiformator</taxon>
    </lineage>
</organism>
<dbReference type="PANTHER" id="PTHR43026:SF1">
    <property type="entry name" value="2-HYDROXYACID DEHYDROGENASE HOMOLOG 1-RELATED"/>
    <property type="match status" value="1"/>
</dbReference>
<dbReference type="InterPro" id="IPR058205">
    <property type="entry name" value="D-LDH-like"/>
</dbReference>
<sequence length="329" mass="36248">MKLTVFSAKSYDRTALDAANEDRGHEISYLEARLDADTAGLAEGSDAICIFVNDEAKDGIVDRLADVGVKGIALRCAGFNNVELEPAQRRGIRVVRVPAYSPHAVAEHTLGLILALNRKLHRAYSRVREHNFELRGLLGFDLHGKTVGVIGTGRIGIEVCRILKGFGCTVLAYDLFPNDEVKQLGCEYVELDRLFRESRIITLHCPLTPETHHLINADAIEKMRDDVMIVNASRGAVIETPAAIEGLKSRKIGHLALDVYEEEEVFFEDVSNEVLQDDMLARLLTFPNVLVTGHQAFFTAEALGNIAETTLANIDDLAADRDCPNEVKA</sequence>
<dbReference type="Gene3D" id="3.40.50.720">
    <property type="entry name" value="NAD(P)-binding Rossmann-like Domain"/>
    <property type="match status" value="2"/>
</dbReference>
<dbReference type="InterPro" id="IPR006140">
    <property type="entry name" value="D-isomer_DH_NAD-bd"/>
</dbReference>
<dbReference type="PANTHER" id="PTHR43026">
    <property type="entry name" value="2-HYDROXYACID DEHYDROGENASE HOMOLOG 1-RELATED"/>
    <property type="match status" value="1"/>
</dbReference>
<feature type="domain" description="D-isomer specific 2-hydroxyacid dehydrogenase catalytic" evidence="5">
    <location>
        <begin position="9"/>
        <end position="328"/>
    </location>
</feature>
<dbReference type="InterPro" id="IPR036291">
    <property type="entry name" value="NAD(P)-bd_dom_sf"/>
</dbReference>
<dbReference type="InterPro" id="IPR029753">
    <property type="entry name" value="D-isomer_DH_CS"/>
</dbReference>
<dbReference type="SUPFAM" id="SSF51735">
    <property type="entry name" value="NAD(P)-binding Rossmann-fold domains"/>
    <property type="match status" value="1"/>
</dbReference>
<gene>
    <name evidence="7" type="primary">ldhA</name>
    <name evidence="7" type="ORF">Pan189_21440</name>
</gene>
<dbReference type="EMBL" id="CP036268">
    <property type="protein sequence ID" value="QDT37762.1"/>
    <property type="molecule type" value="Genomic_DNA"/>
</dbReference>
<dbReference type="InterPro" id="IPR006139">
    <property type="entry name" value="D-isomer_2_OHA_DH_cat_dom"/>
</dbReference>
<dbReference type="RefSeq" id="WP_145363851.1">
    <property type="nucleotide sequence ID" value="NZ_CP036268.1"/>
</dbReference>
<accession>A0A517R1L2</accession>
<evidence type="ECO:0000313" key="7">
    <source>
        <dbReference type="EMBL" id="QDT37762.1"/>
    </source>
</evidence>